<accession>A0A8S5PQG2</accession>
<organism evidence="1">
    <name type="scientific">Myoviridae sp. ctEg02</name>
    <dbReference type="NCBI Taxonomy" id="2825061"/>
    <lineage>
        <taxon>Viruses</taxon>
        <taxon>Duplodnaviria</taxon>
        <taxon>Heunggongvirae</taxon>
        <taxon>Uroviricota</taxon>
        <taxon>Caudoviricetes</taxon>
    </lineage>
</organism>
<dbReference type="EMBL" id="BK015482">
    <property type="protein sequence ID" value="DAE09090.1"/>
    <property type="molecule type" value="Genomic_DNA"/>
</dbReference>
<name>A0A8S5PQG2_9CAUD</name>
<reference evidence="1" key="1">
    <citation type="journal article" date="2021" name="Proc. Natl. Acad. Sci. U.S.A.">
        <title>A Catalog of Tens of Thousands of Viruses from Human Metagenomes Reveals Hidden Associations with Chronic Diseases.</title>
        <authorList>
            <person name="Tisza M.J."/>
            <person name="Buck C.B."/>
        </authorList>
    </citation>
    <scope>NUCLEOTIDE SEQUENCE</scope>
    <source>
        <strain evidence="1">CtEg02</strain>
    </source>
</reference>
<sequence>MQSWCIWCGLVQEKGLTFSCKPLNKLAPRDGLEPPT</sequence>
<evidence type="ECO:0000313" key="1">
    <source>
        <dbReference type="EMBL" id="DAE09090.1"/>
    </source>
</evidence>
<proteinExistence type="predicted"/>
<protein>
    <submittedName>
        <fullName evidence="1">Uncharacterized protein</fullName>
    </submittedName>
</protein>